<protein>
    <submittedName>
        <fullName evidence="1">Mitochondrial transcription termination factor family protein</fullName>
    </submittedName>
</protein>
<name>A0A2Z6ZX51_9LAMI</name>
<dbReference type="InterPro" id="IPR038538">
    <property type="entry name" value="MTERF_sf"/>
</dbReference>
<keyword evidence="2" id="KW-1185">Reference proteome</keyword>
<reference evidence="1 2" key="1">
    <citation type="journal article" date="2015" name="Proc. Natl. Acad. Sci. U.S.A.">
        <title>The resurrection genome of Boea hygrometrica: A blueprint for survival of dehydration.</title>
        <authorList>
            <person name="Xiao L."/>
            <person name="Yang G."/>
            <person name="Zhang L."/>
            <person name="Yang X."/>
            <person name="Zhao S."/>
            <person name="Ji Z."/>
            <person name="Zhou Q."/>
            <person name="Hu M."/>
            <person name="Wang Y."/>
            <person name="Chen M."/>
            <person name="Xu Y."/>
            <person name="Jin H."/>
            <person name="Xiao X."/>
            <person name="Hu G."/>
            <person name="Bao F."/>
            <person name="Hu Y."/>
            <person name="Wan P."/>
            <person name="Li L."/>
            <person name="Deng X."/>
            <person name="Kuang T."/>
            <person name="Xiang C."/>
            <person name="Zhu J.K."/>
            <person name="Oliver M.J."/>
            <person name="He Y."/>
        </authorList>
    </citation>
    <scope>NUCLEOTIDE SEQUENCE [LARGE SCALE GENOMIC DNA]</scope>
    <source>
        <strain evidence="2">cv. XS01</strain>
    </source>
</reference>
<dbReference type="AlphaFoldDB" id="A0A2Z6ZX51"/>
<evidence type="ECO:0000313" key="1">
    <source>
        <dbReference type="EMBL" id="KZV13806.1"/>
    </source>
</evidence>
<organism evidence="1 2">
    <name type="scientific">Dorcoceras hygrometricum</name>
    <dbReference type="NCBI Taxonomy" id="472368"/>
    <lineage>
        <taxon>Eukaryota</taxon>
        <taxon>Viridiplantae</taxon>
        <taxon>Streptophyta</taxon>
        <taxon>Embryophyta</taxon>
        <taxon>Tracheophyta</taxon>
        <taxon>Spermatophyta</taxon>
        <taxon>Magnoliopsida</taxon>
        <taxon>eudicotyledons</taxon>
        <taxon>Gunneridae</taxon>
        <taxon>Pentapetalae</taxon>
        <taxon>asterids</taxon>
        <taxon>lamiids</taxon>
        <taxon>Lamiales</taxon>
        <taxon>Gesneriaceae</taxon>
        <taxon>Didymocarpoideae</taxon>
        <taxon>Trichosporeae</taxon>
        <taxon>Loxocarpinae</taxon>
        <taxon>Dorcoceras</taxon>
    </lineage>
</organism>
<proteinExistence type="predicted"/>
<gene>
    <name evidence="1" type="ORF">F511_45019</name>
</gene>
<sequence length="55" mass="6474">MSLSENKISKTMDFLVNKMFWDSQIVLSCSAVMFSNLENRMIPRCIVIQLRYPML</sequence>
<accession>A0A2Z6ZX51</accession>
<dbReference type="EMBL" id="KV025510">
    <property type="protein sequence ID" value="KZV13806.1"/>
    <property type="molecule type" value="Genomic_DNA"/>
</dbReference>
<evidence type="ECO:0000313" key="2">
    <source>
        <dbReference type="Proteomes" id="UP000250235"/>
    </source>
</evidence>
<dbReference type="Proteomes" id="UP000250235">
    <property type="component" value="Unassembled WGS sequence"/>
</dbReference>
<dbReference type="OrthoDB" id="637682at2759"/>
<dbReference type="Gene3D" id="1.25.70.10">
    <property type="entry name" value="Transcription termination factor 3, mitochondrial"/>
    <property type="match status" value="1"/>
</dbReference>